<dbReference type="Pfam" id="PF02945">
    <property type="entry name" value="Endonuclease_7"/>
    <property type="match status" value="1"/>
</dbReference>
<dbReference type="RefSeq" id="WP_377870225.1">
    <property type="nucleotide sequence ID" value="NZ_JBHMAY010000021.1"/>
</dbReference>
<keyword evidence="2" id="KW-0540">Nuclease</keyword>
<accession>A0ABV7QUH3</accession>
<keyword evidence="2" id="KW-0255">Endonuclease</keyword>
<evidence type="ECO:0000256" key="1">
    <source>
        <dbReference type="SAM" id="MobiDB-lite"/>
    </source>
</evidence>
<reference evidence="3" key="1">
    <citation type="journal article" date="2019" name="Int. J. Syst. Evol. Microbiol.">
        <title>The Global Catalogue of Microorganisms (GCM) 10K type strain sequencing project: providing services to taxonomists for standard genome sequencing and annotation.</title>
        <authorList>
            <consortium name="The Broad Institute Genomics Platform"/>
            <consortium name="The Broad Institute Genome Sequencing Center for Infectious Disease"/>
            <person name="Wu L."/>
            <person name="Ma J."/>
        </authorList>
    </citation>
    <scope>NUCLEOTIDE SEQUENCE [LARGE SCALE GENOMIC DNA]</scope>
    <source>
        <strain evidence="3">CGMCC 4.7682</strain>
    </source>
</reference>
<feature type="region of interest" description="Disordered" evidence="1">
    <location>
        <begin position="1"/>
        <end position="26"/>
    </location>
</feature>
<dbReference type="InterPro" id="IPR044925">
    <property type="entry name" value="His-Me_finger_sf"/>
</dbReference>
<dbReference type="Gene3D" id="3.40.1800.10">
    <property type="entry name" value="His-Me finger endonucleases"/>
    <property type="match status" value="1"/>
</dbReference>
<evidence type="ECO:0000313" key="3">
    <source>
        <dbReference type="Proteomes" id="UP001595764"/>
    </source>
</evidence>
<proteinExistence type="predicted"/>
<keyword evidence="3" id="KW-1185">Reference proteome</keyword>
<keyword evidence="2" id="KW-0378">Hydrolase</keyword>
<dbReference type="InterPro" id="IPR038563">
    <property type="entry name" value="Endonuclease_7_sf"/>
</dbReference>
<sequence length="146" mass="16242">MPQSRSSGKPCKDCAAEGLPLTRPADYPGPRCYTHHKAVKKARKERAQAQRIERVYSITEEQYQELYRAQDGACAICQRATGKTKRLAVDHDHSCCSGPVSCGKCVRGLLCGSCNKGVLGHLRDDVHALWRAQDYLQNPPARRVFS</sequence>
<evidence type="ECO:0000313" key="2">
    <source>
        <dbReference type="EMBL" id="MFC3516915.1"/>
    </source>
</evidence>
<dbReference type="SUPFAM" id="SSF54060">
    <property type="entry name" value="His-Me finger endonucleases"/>
    <property type="match status" value="1"/>
</dbReference>
<comment type="caution">
    <text evidence="2">The sequence shown here is derived from an EMBL/GenBank/DDBJ whole genome shotgun (WGS) entry which is preliminary data.</text>
</comment>
<organism evidence="2 3">
    <name type="scientific">Amycolatopsis halotolerans</name>
    <dbReference type="NCBI Taxonomy" id="330083"/>
    <lineage>
        <taxon>Bacteria</taxon>
        <taxon>Bacillati</taxon>
        <taxon>Actinomycetota</taxon>
        <taxon>Actinomycetes</taxon>
        <taxon>Pseudonocardiales</taxon>
        <taxon>Pseudonocardiaceae</taxon>
        <taxon>Amycolatopsis</taxon>
    </lineage>
</organism>
<gene>
    <name evidence="2" type="ORF">ACFORO_42610</name>
</gene>
<name>A0ABV7QUH3_9PSEU</name>
<dbReference type="EMBL" id="JBHRWI010000070">
    <property type="protein sequence ID" value="MFC3516915.1"/>
    <property type="molecule type" value="Genomic_DNA"/>
</dbReference>
<dbReference type="Proteomes" id="UP001595764">
    <property type="component" value="Unassembled WGS sequence"/>
</dbReference>
<dbReference type="InterPro" id="IPR004211">
    <property type="entry name" value="Endonuclease_7"/>
</dbReference>
<dbReference type="GO" id="GO:0004519">
    <property type="term" value="F:endonuclease activity"/>
    <property type="evidence" value="ECO:0007669"/>
    <property type="project" value="UniProtKB-KW"/>
</dbReference>
<protein>
    <submittedName>
        <fullName evidence="2">Endonuclease VII domain-containing protein</fullName>
    </submittedName>
</protein>